<dbReference type="EMBL" id="FMHW01000002">
    <property type="protein sequence ID" value="SCL20680.1"/>
    <property type="molecule type" value="Genomic_DNA"/>
</dbReference>
<name>A0A1C6RTY0_9ACTN</name>
<dbReference type="RefSeq" id="WP_091639699.1">
    <property type="nucleotide sequence ID" value="NZ_FMHW01000002.1"/>
</dbReference>
<dbReference type="AlphaFoldDB" id="A0A1C6RTY0"/>
<sequence length="64" mass="6454">MRERLLAADAATSVATAAMIAAVAPVTTHGAPAAACQPAYVAGAIYAAGLVQEQELDRQLVDTT</sequence>
<keyword evidence="2" id="KW-1185">Reference proteome</keyword>
<accession>A0A1C6RTY0</accession>
<reference evidence="2" key="1">
    <citation type="submission" date="2016-06" db="EMBL/GenBank/DDBJ databases">
        <authorList>
            <person name="Varghese N."/>
            <person name="Submissions Spin"/>
        </authorList>
    </citation>
    <scope>NUCLEOTIDE SEQUENCE [LARGE SCALE GENOMIC DNA]</scope>
    <source>
        <strain evidence="2">DSM 43817</strain>
    </source>
</reference>
<evidence type="ECO:0000313" key="2">
    <source>
        <dbReference type="Proteomes" id="UP000198959"/>
    </source>
</evidence>
<dbReference type="Proteomes" id="UP000198959">
    <property type="component" value="Unassembled WGS sequence"/>
</dbReference>
<organism evidence="1 2">
    <name type="scientific">Micromonospora pallida</name>
    <dbReference type="NCBI Taxonomy" id="145854"/>
    <lineage>
        <taxon>Bacteria</taxon>
        <taxon>Bacillati</taxon>
        <taxon>Actinomycetota</taxon>
        <taxon>Actinomycetes</taxon>
        <taxon>Micromonosporales</taxon>
        <taxon>Micromonosporaceae</taxon>
        <taxon>Micromonospora</taxon>
    </lineage>
</organism>
<proteinExistence type="predicted"/>
<protein>
    <submittedName>
        <fullName evidence="1">Uncharacterized protein</fullName>
    </submittedName>
</protein>
<gene>
    <name evidence="1" type="ORF">GA0074692_0946</name>
</gene>
<evidence type="ECO:0000313" key="1">
    <source>
        <dbReference type="EMBL" id="SCL20680.1"/>
    </source>
</evidence>